<dbReference type="PANTHER" id="PTHR43537:SF24">
    <property type="entry name" value="GLUCONATE OPERON TRANSCRIPTIONAL REPRESSOR"/>
    <property type="match status" value="1"/>
</dbReference>
<dbReference type="InterPro" id="IPR008920">
    <property type="entry name" value="TF_FadR/GntR_C"/>
</dbReference>
<dbReference type="InterPro" id="IPR036388">
    <property type="entry name" value="WH-like_DNA-bd_sf"/>
</dbReference>
<dbReference type="SUPFAM" id="SSF48008">
    <property type="entry name" value="GntR ligand-binding domain-like"/>
    <property type="match status" value="1"/>
</dbReference>
<keyword evidence="6" id="KW-1185">Reference proteome</keyword>
<accession>A0A2T0RB36</accession>
<gene>
    <name evidence="5" type="ORF">CLV37_101595</name>
</gene>
<evidence type="ECO:0000313" key="5">
    <source>
        <dbReference type="EMBL" id="PRY18350.1"/>
    </source>
</evidence>
<dbReference type="SMART" id="SM00345">
    <property type="entry name" value="HTH_GNTR"/>
    <property type="match status" value="1"/>
</dbReference>
<dbReference type="PROSITE" id="PS50949">
    <property type="entry name" value="HTH_GNTR"/>
    <property type="match status" value="1"/>
</dbReference>
<dbReference type="Pfam" id="PF07729">
    <property type="entry name" value="FCD"/>
    <property type="match status" value="1"/>
</dbReference>
<dbReference type="InterPro" id="IPR036390">
    <property type="entry name" value="WH_DNA-bd_sf"/>
</dbReference>
<protein>
    <submittedName>
        <fullName evidence="5">GntR family transcriptional regulator</fullName>
    </submittedName>
</protein>
<keyword evidence="3" id="KW-0804">Transcription</keyword>
<dbReference type="GO" id="GO:0003677">
    <property type="term" value="F:DNA binding"/>
    <property type="evidence" value="ECO:0007669"/>
    <property type="project" value="UniProtKB-KW"/>
</dbReference>
<dbReference type="CDD" id="cd07377">
    <property type="entry name" value="WHTH_GntR"/>
    <property type="match status" value="1"/>
</dbReference>
<dbReference type="OrthoDB" id="8680240at2"/>
<reference evidence="5 6" key="1">
    <citation type="submission" date="2018-03" db="EMBL/GenBank/DDBJ databases">
        <title>Genomic Encyclopedia of Archaeal and Bacterial Type Strains, Phase II (KMG-II): from individual species to whole genera.</title>
        <authorList>
            <person name="Goeker M."/>
        </authorList>
    </citation>
    <scope>NUCLEOTIDE SEQUENCE [LARGE SCALE GENOMIC DNA]</scope>
    <source>
        <strain evidence="5 6">DSM 19711</strain>
    </source>
</reference>
<dbReference type="AlphaFoldDB" id="A0A2T0RB36"/>
<evidence type="ECO:0000256" key="2">
    <source>
        <dbReference type="ARBA" id="ARBA00023125"/>
    </source>
</evidence>
<dbReference type="RefSeq" id="WP_106206746.1">
    <property type="nucleotide sequence ID" value="NZ_PVZF01000001.1"/>
</dbReference>
<evidence type="ECO:0000256" key="3">
    <source>
        <dbReference type="ARBA" id="ARBA00023163"/>
    </source>
</evidence>
<dbReference type="InterPro" id="IPR000524">
    <property type="entry name" value="Tscrpt_reg_HTH_GntR"/>
</dbReference>
<organism evidence="5 6">
    <name type="scientific">Kineococcus rhizosphaerae</name>
    <dbReference type="NCBI Taxonomy" id="559628"/>
    <lineage>
        <taxon>Bacteria</taxon>
        <taxon>Bacillati</taxon>
        <taxon>Actinomycetota</taxon>
        <taxon>Actinomycetes</taxon>
        <taxon>Kineosporiales</taxon>
        <taxon>Kineosporiaceae</taxon>
        <taxon>Kineococcus</taxon>
    </lineage>
</organism>
<proteinExistence type="predicted"/>
<evidence type="ECO:0000256" key="1">
    <source>
        <dbReference type="ARBA" id="ARBA00023015"/>
    </source>
</evidence>
<dbReference type="SUPFAM" id="SSF46785">
    <property type="entry name" value="Winged helix' DNA-binding domain"/>
    <property type="match status" value="1"/>
</dbReference>
<dbReference type="Gene3D" id="1.10.10.10">
    <property type="entry name" value="Winged helix-like DNA-binding domain superfamily/Winged helix DNA-binding domain"/>
    <property type="match status" value="1"/>
</dbReference>
<sequence>MGASAERVVAQLRRDVLGGFFPPGARLTETVLVQRYGTSRVPVREALRALAGEGFVELRPNAGARVAQVPVDDLADLYAVRCVVEEITASRCARRVAAGEAAVVAELTGIVDAGFAALDAGDAVLGAELNSQFHGTVARLSGAHSMTLVLRRVSEQIQWAYATTVPQQGHRAWTEHRRIVAAIATGEEASAGRAMVEHVEASRRGFTRSVGQGVAQGVAQG</sequence>
<keyword evidence="2" id="KW-0238">DNA-binding</keyword>
<keyword evidence="1" id="KW-0805">Transcription regulation</keyword>
<evidence type="ECO:0000313" key="6">
    <source>
        <dbReference type="Proteomes" id="UP000238083"/>
    </source>
</evidence>
<dbReference type="Proteomes" id="UP000238083">
    <property type="component" value="Unassembled WGS sequence"/>
</dbReference>
<dbReference type="Pfam" id="PF00392">
    <property type="entry name" value="GntR"/>
    <property type="match status" value="1"/>
</dbReference>
<feature type="domain" description="HTH gntR-type" evidence="4">
    <location>
        <begin position="2"/>
        <end position="69"/>
    </location>
</feature>
<dbReference type="InterPro" id="IPR011711">
    <property type="entry name" value="GntR_C"/>
</dbReference>
<dbReference type="Gene3D" id="1.20.120.530">
    <property type="entry name" value="GntR ligand-binding domain-like"/>
    <property type="match status" value="1"/>
</dbReference>
<dbReference type="GO" id="GO:0003700">
    <property type="term" value="F:DNA-binding transcription factor activity"/>
    <property type="evidence" value="ECO:0007669"/>
    <property type="project" value="InterPro"/>
</dbReference>
<comment type="caution">
    <text evidence="5">The sequence shown here is derived from an EMBL/GenBank/DDBJ whole genome shotgun (WGS) entry which is preliminary data.</text>
</comment>
<dbReference type="PANTHER" id="PTHR43537">
    <property type="entry name" value="TRANSCRIPTIONAL REGULATOR, GNTR FAMILY"/>
    <property type="match status" value="1"/>
</dbReference>
<dbReference type="SMART" id="SM00895">
    <property type="entry name" value="FCD"/>
    <property type="match status" value="1"/>
</dbReference>
<dbReference type="EMBL" id="PVZF01000001">
    <property type="protein sequence ID" value="PRY18350.1"/>
    <property type="molecule type" value="Genomic_DNA"/>
</dbReference>
<evidence type="ECO:0000259" key="4">
    <source>
        <dbReference type="PROSITE" id="PS50949"/>
    </source>
</evidence>
<name>A0A2T0RB36_9ACTN</name>